<sequence>MTTAAVPDTPYSDSLSDDEHGADAERTNDERERTALEIEEESGGGRGPVLCPARPVSVEARLQCTPDPAKVVYANGCVACYRLSFVSFISFPPHFFLSLLLLPYSLPKYPEEYKHRPAPYPPSSSRCPRTVASERHTYHQCHAHSYPDADEAGGTGGEDKTTAQGMKVKTAKE</sequence>
<reference evidence="2" key="1">
    <citation type="submission" date="2020-05" db="EMBL/GenBank/DDBJ databases">
        <title>Mycena genomes resolve the evolution of fungal bioluminescence.</title>
        <authorList>
            <person name="Tsai I.J."/>
        </authorList>
    </citation>
    <scope>NUCLEOTIDE SEQUENCE</scope>
    <source>
        <strain evidence="2">160909Yilan</strain>
    </source>
</reference>
<evidence type="ECO:0000313" key="3">
    <source>
        <dbReference type="Proteomes" id="UP000623467"/>
    </source>
</evidence>
<dbReference type="AlphaFoldDB" id="A0A8H7D6B4"/>
<feature type="region of interest" description="Disordered" evidence="1">
    <location>
        <begin position="1"/>
        <end position="50"/>
    </location>
</feature>
<feature type="region of interest" description="Disordered" evidence="1">
    <location>
        <begin position="143"/>
        <end position="173"/>
    </location>
</feature>
<feature type="compositionally biased region" description="Basic and acidic residues" evidence="1">
    <location>
        <begin position="17"/>
        <end position="36"/>
    </location>
</feature>
<name>A0A8H7D6B4_9AGAR</name>
<proteinExistence type="predicted"/>
<evidence type="ECO:0000256" key="1">
    <source>
        <dbReference type="SAM" id="MobiDB-lite"/>
    </source>
</evidence>
<accession>A0A8H7D6B4</accession>
<dbReference type="Proteomes" id="UP000623467">
    <property type="component" value="Unassembled WGS sequence"/>
</dbReference>
<keyword evidence="3" id="KW-1185">Reference proteome</keyword>
<comment type="caution">
    <text evidence="2">The sequence shown here is derived from an EMBL/GenBank/DDBJ whole genome shotgun (WGS) entry which is preliminary data.</text>
</comment>
<organism evidence="2 3">
    <name type="scientific">Mycena sanguinolenta</name>
    <dbReference type="NCBI Taxonomy" id="230812"/>
    <lineage>
        <taxon>Eukaryota</taxon>
        <taxon>Fungi</taxon>
        <taxon>Dikarya</taxon>
        <taxon>Basidiomycota</taxon>
        <taxon>Agaricomycotina</taxon>
        <taxon>Agaricomycetes</taxon>
        <taxon>Agaricomycetidae</taxon>
        <taxon>Agaricales</taxon>
        <taxon>Marasmiineae</taxon>
        <taxon>Mycenaceae</taxon>
        <taxon>Mycena</taxon>
    </lineage>
</organism>
<gene>
    <name evidence="2" type="ORF">MSAN_01127400</name>
</gene>
<dbReference type="EMBL" id="JACAZH010000008">
    <property type="protein sequence ID" value="KAF7360972.1"/>
    <property type="molecule type" value="Genomic_DNA"/>
</dbReference>
<evidence type="ECO:0000313" key="2">
    <source>
        <dbReference type="EMBL" id="KAF7360972.1"/>
    </source>
</evidence>
<protein>
    <submittedName>
        <fullName evidence="2">Uncharacterized protein</fullName>
    </submittedName>
</protein>